<evidence type="ECO:0000313" key="3">
    <source>
        <dbReference type="Proteomes" id="UP001492380"/>
    </source>
</evidence>
<protein>
    <submittedName>
        <fullName evidence="2">Uncharacterized protein</fullName>
    </submittedName>
</protein>
<accession>A0ABR1Z3S9</accession>
<feature type="region of interest" description="Disordered" evidence="1">
    <location>
        <begin position="74"/>
        <end position="119"/>
    </location>
</feature>
<dbReference type="EMBL" id="JBBWRZ010000001">
    <property type="protein sequence ID" value="KAK8247065.1"/>
    <property type="molecule type" value="Genomic_DNA"/>
</dbReference>
<feature type="compositionally biased region" description="Polar residues" evidence="1">
    <location>
        <begin position="82"/>
        <end position="100"/>
    </location>
</feature>
<reference evidence="2 3" key="1">
    <citation type="submission" date="2024-04" db="EMBL/GenBank/DDBJ databases">
        <title>Phyllosticta paracitricarpa is synonymous to the EU quarantine fungus P. citricarpa based on phylogenomic analyses.</title>
        <authorList>
            <consortium name="Lawrence Berkeley National Laboratory"/>
            <person name="Van Ingen-Buijs V.A."/>
            <person name="Van Westerhoven A.C."/>
            <person name="Haridas S."/>
            <person name="Skiadas P."/>
            <person name="Martin F."/>
            <person name="Groenewald J.Z."/>
            <person name="Crous P.W."/>
            <person name="Seidl M.F."/>
        </authorList>
    </citation>
    <scope>NUCLEOTIDE SEQUENCE [LARGE SCALE GENOMIC DNA]</scope>
    <source>
        <strain evidence="2 3">CBS 123374</strain>
    </source>
</reference>
<evidence type="ECO:0000256" key="1">
    <source>
        <dbReference type="SAM" id="MobiDB-lite"/>
    </source>
</evidence>
<sequence>MTRIGSLRLTNKLISLLSRVNMARFPPFQDVIPRLPEPTNGEGVTPAIRNSQRSRPNTTAQLLRSHALYWPSLPDVEPPLGPTSSHVPRHQSSSNIATSEQRCKKRYGEQKVRTGQPGIEPGTCHGKDCGHDICYHYTTDPGYKVGATAPFHIPTTPLHQTRKRRKKTHRKRALRWPVPLTLPFSHFATTQHHRTSDFQKDKNGVAKEKGQVGQDSNLGRTVGKTVATAHVTTTPPTLLYTRGLSRLFLYRTLAQKMTTCNRKLLRRANILDSDF</sequence>
<organism evidence="2 3">
    <name type="scientific">Phyllosticta capitalensis</name>
    <dbReference type="NCBI Taxonomy" id="121624"/>
    <lineage>
        <taxon>Eukaryota</taxon>
        <taxon>Fungi</taxon>
        <taxon>Dikarya</taxon>
        <taxon>Ascomycota</taxon>
        <taxon>Pezizomycotina</taxon>
        <taxon>Dothideomycetes</taxon>
        <taxon>Dothideomycetes incertae sedis</taxon>
        <taxon>Botryosphaeriales</taxon>
        <taxon>Phyllostictaceae</taxon>
        <taxon>Phyllosticta</taxon>
    </lineage>
</organism>
<evidence type="ECO:0000313" key="2">
    <source>
        <dbReference type="EMBL" id="KAK8247065.1"/>
    </source>
</evidence>
<keyword evidence="3" id="KW-1185">Reference proteome</keyword>
<feature type="compositionally biased region" description="Basic and acidic residues" evidence="1">
    <location>
        <begin position="194"/>
        <end position="210"/>
    </location>
</feature>
<proteinExistence type="predicted"/>
<feature type="region of interest" description="Disordered" evidence="1">
    <location>
        <begin position="191"/>
        <end position="218"/>
    </location>
</feature>
<gene>
    <name evidence="2" type="ORF">HDK90DRAFT_29712</name>
</gene>
<feature type="region of interest" description="Disordered" evidence="1">
    <location>
        <begin position="33"/>
        <end position="56"/>
    </location>
</feature>
<dbReference type="Proteomes" id="UP001492380">
    <property type="component" value="Unassembled WGS sequence"/>
</dbReference>
<name>A0ABR1Z3S9_9PEZI</name>
<comment type="caution">
    <text evidence="2">The sequence shown here is derived from an EMBL/GenBank/DDBJ whole genome shotgun (WGS) entry which is preliminary data.</text>
</comment>